<evidence type="ECO:0000313" key="3">
    <source>
        <dbReference type="EMBL" id="KAI5402847.1"/>
    </source>
</evidence>
<dbReference type="InterPro" id="IPR045148">
    <property type="entry name" value="TCRG1-like"/>
</dbReference>
<dbReference type="EMBL" id="JAMSHJ010000005">
    <property type="protein sequence ID" value="KAI5402847.1"/>
    <property type="molecule type" value="Genomic_DNA"/>
</dbReference>
<organism evidence="3 4">
    <name type="scientific">Pisum sativum</name>
    <name type="common">Garden pea</name>
    <name type="synonym">Lathyrus oleraceus</name>
    <dbReference type="NCBI Taxonomy" id="3888"/>
    <lineage>
        <taxon>Eukaryota</taxon>
        <taxon>Viridiplantae</taxon>
        <taxon>Streptophyta</taxon>
        <taxon>Embryophyta</taxon>
        <taxon>Tracheophyta</taxon>
        <taxon>Spermatophyta</taxon>
        <taxon>Magnoliopsida</taxon>
        <taxon>eudicotyledons</taxon>
        <taxon>Gunneridae</taxon>
        <taxon>Pentapetalae</taxon>
        <taxon>rosids</taxon>
        <taxon>fabids</taxon>
        <taxon>Fabales</taxon>
        <taxon>Fabaceae</taxon>
        <taxon>Papilionoideae</taxon>
        <taxon>50 kb inversion clade</taxon>
        <taxon>NPAAA clade</taxon>
        <taxon>Hologalegina</taxon>
        <taxon>IRL clade</taxon>
        <taxon>Fabeae</taxon>
        <taxon>Lathyrus</taxon>
    </lineage>
</organism>
<dbReference type="GO" id="GO:0070063">
    <property type="term" value="F:RNA polymerase binding"/>
    <property type="evidence" value="ECO:0007669"/>
    <property type="project" value="InterPro"/>
</dbReference>
<evidence type="ECO:0000313" key="4">
    <source>
        <dbReference type="Proteomes" id="UP001058974"/>
    </source>
</evidence>
<dbReference type="SUPFAM" id="SSF51045">
    <property type="entry name" value="WW domain"/>
    <property type="match status" value="2"/>
</dbReference>
<dbReference type="CDD" id="cd00201">
    <property type="entry name" value="WW"/>
    <property type="match status" value="2"/>
</dbReference>
<dbReference type="Gene3D" id="2.20.70.10">
    <property type="match status" value="2"/>
</dbReference>
<sequence length="194" mass="20575">MHLASRTRGLPRPPFHQYPAAFPGPFPFPARGVTLPTVPVPDSQPPGVTPVGPVGISTFSGSGHHFRGTPGLQAETEAGIMYYYNVVTGESTYDKPAGFKGEAHQVSVQPTPVSMVDLPGTDWQLVSTSDGRKYYYNNATRQATIGSMNALHGNLLCNSSCSVNAAAHSTILLAMDNPAIHSKSGQHCGIKSRS</sequence>
<comment type="caution">
    <text evidence="3">The sequence shown here is derived from an EMBL/GenBank/DDBJ whole genome shotgun (WGS) entry which is preliminary data.</text>
</comment>
<dbReference type="EMBL" id="JAMSHJ010000005">
    <property type="protein sequence ID" value="KAI5402846.1"/>
    <property type="molecule type" value="Genomic_DNA"/>
</dbReference>
<evidence type="ECO:0008006" key="5">
    <source>
        <dbReference type="Google" id="ProtNLM"/>
    </source>
</evidence>
<accession>A0A9D5A9D2</accession>
<dbReference type="Gramene" id="Psat05G0044200-T1">
    <property type="protein sequence ID" value="KAI5402846.1"/>
    <property type="gene ID" value="KIW84_050442"/>
</dbReference>
<evidence type="ECO:0000256" key="1">
    <source>
        <dbReference type="ARBA" id="ARBA00022737"/>
    </source>
</evidence>
<protein>
    <recommendedName>
        <fullName evidence="5">WW domain-containing protein</fullName>
    </recommendedName>
</protein>
<gene>
    <name evidence="2" type="ORF">KIW84_050442</name>
    <name evidence="3" type="ORF">KIW84_050443</name>
</gene>
<dbReference type="GO" id="GO:0003712">
    <property type="term" value="F:transcription coregulator activity"/>
    <property type="evidence" value="ECO:0007669"/>
    <property type="project" value="TreeGrafter"/>
</dbReference>
<keyword evidence="4" id="KW-1185">Reference proteome</keyword>
<name>A0A9D5A9D2_PEA</name>
<dbReference type="Gramene" id="Psat05G0044300-T1">
    <property type="protein sequence ID" value="KAI5402847.1"/>
    <property type="gene ID" value="KIW84_050443"/>
</dbReference>
<dbReference type="PANTHER" id="PTHR15377:SF3">
    <property type="entry name" value="WW DOMAIN-CONTAINING PROTEIN"/>
    <property type="match status" value="1"/>
</dbReference>
<dbReference type="InterPro" id="IPR001202">
    <property type="entry name" value="WW_dom"/>
</dbReference>
<dbReference type="PANTHER" id="PTHR15377">
    <property type="entry name" value="TRANSCRIPTION ELONGATION REGULATOR 1"/>
    <property type="match status" value="1"/>
</dbReference>
<evidence type="ECO:0000313" key="2">
    <source>
        <dbReference type="EMBL" id="KAI5402846.1"/>
    </source>
</evidence>
<proteinExistence type="predicted"/>
<reference evidence="3 4" key="1">
    <citation type="journal article" date="2022" name="Nat. Genet.">
        <title>Improved pea reference genome and pan-genome highlight genomic features and evolutionary characteristics.</title>
        <authorList>
            <person name="Yang T."/>
            <person name="Liu R."/>
            <person name="Luo Y."/>
            <person name="Hu S."/>
            <person name="Wang D."/>
            <person name="Wang C."/>
            <person name="Pandey M.K."/>
            <person name="Ge S."/>
            <person name="Xu Q."/>
            <person name="Li N."/>
            <person name="Li G."/>
            <person name="Huang Y."/>
            <person name="Saxena R.K."/>
            <person name="Ji Y."/>
            <person name="Li M."/>
            <person name="Yan X."/>
            <person name="He Y."/>
            <person name="Liu Y."/>
            <person name="Wang X."/>
            <person name="Xiang C."/>
            <person name="Varshney R.K."/>
            <person name="Ding H."/>
            <person name="Gao S."/>
            <person name="Zong X."/>
        </authorList>
    </citation>
    <scope>NUCLEOTIDE SEQUENCE [LARGE SCALE GENOMIC DNA]</scope>
    <source>
        <strain evidence="3 4">cv. Zhongwan 6</strain>
    </source>
</reference>
<dbReference type="Proteomes" id="UP001058974">
    <property type="component" value="Chromosome 5"/>
</dbReference>
<dbReference type="InterPro" id="IPR036020">
    <property type="entry name" value="WW_dom_sf"/>
</dbReference>
<dbReference type="AlphaFoldDB" id="A0A9D5A9D2"/>
<dbReference type="GO" id="GO:0005634">
    <property type="term" value="C:nucleus"/>
    <property type="evidence" value="ECO:0007669"/>
    <property type="project" value="TreeGrafter"/>
</dbReference>
<keyword evidence="1" id="KW-0677">Repeat</keyword>